<evidence type="ECO:0000313" key="2">
    <source>
        <dbReference type="Proteomes" id="UP000663570"/>
    </source>
</evidence>
<protein>
    <recommendedName>
        <fullName evidence="3">Lipoprotein</fullName>
    </recommendedName>
</protein>
<evidence type="ECO:0000313" key="1">
    <source>
        <dbReference type="EMBL" id="QSI77102.1"/>
    </source>
</evidence>
<organism evidence="1 2">
    <name type="scientific">Niveibacterium microcysteis</name>
    <dbReference type="NCBI Taxonomy" id="2811415"/>
    <lineage>
        <taxon>Bacteria</taxon>
        <taxon>Pseudomonadati</taxon>
        <taxon>Pseudomonadota</taxon>
        <taxon>Betaproteobacteria</taxon>
        <taxon>Rhodocyclales</taxon>
        <taxon>Rhodocyclaceae</taxon>
        <taxon>Niveibacterium</taxon>
    </lineage>
</organism>
<reference evidence="1 2" key="1">
    <citation type="submission" date="2021-02" db="EMBL/GenBank/DDBJ databases">
        <title>Niveibacterium changnyeongensis HC41.</title>
        <authorList>
            <person name="Kang M."/>
        </authorList>
    </citation>
    <scope>NUCLEOTIDE SEQUENCE [LARGE SCALE GENOMIC DNA]</scope>
    <source>
        <strain evidence="1 2">HC41</strain>
    </source>
</reference>
<dbReference type="EMBL" id="CP071060">
    <property type="protein sequence ID" value="QSI77102.1"/>
    <property type="molecule type" value="Genomic_DNA"/>
</dbReference>
<keyword evidence="2" id="KW-1185">Reference proteome</keyword>
<evidence type="ECO:0008006" key="3">
    <source>
        <dbReference type="Google" id="ProtNLM"/>
    </source>
</evidence>
<dbReference type="RefSeq" id="WP_206254648.1">
    <property type="nucleotide sequence ID" value="NZ_CP071060.1"/>
</dbReference>
<name>A0ABX7MC72_9RHOO</name>
<gene>
    <name evidence="1" type="ORF">JY500_00170</name>
</gene>
<sequence>MRYLLSFWLCLCLTACGPEVPHTKTLDRNGLMRLVFPTWAPKGKAANQTVSLPAESSQPDKTIETEARVSPLHVIRLDDTHAVMVTEAVAVDEHGEPVNCHACSASLGAYFFSRDDKGWRFDARQDSVGTSGVNGAIGTTRVERLGKAFVVFAEWGSCWQGNCGSWLEAFGFWPGKAKSLTPGIPLEAENSGAVGDCDNADPELGAMQPCFDVSSKWAVRQGQVVIDFKGETRDTPDEDGKRPPAVKIATQARYTLQGDELKLVAGANPVPGF</sequence>
<dbReference type="Proteomes" id="UP000663570">
    <property type="component" value="Chromosome"/>
</dbReference>
<proteinExistence type="predicted"/>
<accession>A0ABX7MC72</accession>